<evidence type="ECO:0000313" key="2">
    <source>
        <dbReference type="EMBL" id="KZP07674.1"/>
    </source>
</evidence>
<gene>
    <name evidence="3" type="ORF">FIBSPDRAFT_929452</name>
    <name evidence="2" type="ORF">FIBSPDRAFT_939382</name>
</gene>
<protein>
    <submittedName>
        <fullName evidence="2">Uncharacterized protein</fullName>
    </submittedName>
</protein>
<dbReference type="AlphaFoldDB" id="A0A165WJ78"/>
<dbReference type="OrthoDB" id="3259746at2759"/>
<name>A0A165WJ78_9AGAM</name>
<dbReference type="EMBL" id="KV417743">
    <property type="protein sequence ID" value="KZP07674.1"/>
    <property type="molecule type" value="Genomic_DNA"/>
</dbReference>
<reference evidence="2 4" key="1">
    <citation type="journal article" date="2016" name="Mol. Biol. Evol.">
        <title>Comparative Genomics of Early-Diverging Mushroom-Forming Fungi Provides Insights into the Origins of Lignocellulose Decay Capabilities.</title>
        <authorList>
            <person name="Nagy L.G."/>
            <person name="Riley R."/>
            <person name="Tritt A."/>
            <person name="Adam C."/>
            <person name="Daum C."/>
            <person name="Floudas D."/>
            <person name="Sun H."/>
            <person name="Yadav J.S."/>
            <person name="Pangilinan J."/>
            <person name="Larsson K.H."/>
            <person name="Matsuura K."/>
            <person name="Barry K."/>
            <person name="Labutti K."/>
            <person name="Kuo R."/>
            <person name="Ohm R.A."/>
            <person name="Bhattacharya S.S."/>
            <person name="Shirouzu T."/>
            <person name="Yoshinaga Y."/>
            <person name="Martin F.M."/>
            <person name="Grigoriev I.V."/>
            <person name="Hibbett D.S."/>
        </authorList>
    </citation>
    <scope>NUCLEOTIDE SEQUENCE [LARGE SCALE GENOMIC DNA]</scope>
    <source>
        <strain evidence="2 4">CBS 109695</strain>
    </source>
</reference>
<evidence type="ECO:0000313" key="4">
    <source>
        <dbReference type="Proteomes" id="UP000076532"/>
    </source>
</evidence>
<dbReference type="Proteomes" id="UP000076532">
    <property type="component" value="Unassembled WGS sequence"/>
</dbReference>
<keyword evidence="4" id="KW-1185">Reference proteome</keyword>
<accession>A0A165WJ78</accession>
<sequence length="190" mass="18779">MFATLVSVALFALPAFATTFSIETPKSLVACSSQQFTWTGGRGPYNLVIVEADSPCGDILYQFPDTNSTSLTWSSVVLAAEYEGKKVSLSLEDADENEAWSTAITYSTGSNSTCIPGHSSSSAAASSVAPTTATIAPVAVVTATAGGGATAAGAVGNAGALGDTSGAFSTQMSGSALAAAAAFGLAALSL</sequence>
<dbReference type="EMBL" id="KV417522">
    <property type="protein sequence ID" value="KZP25195.1"/>
    <property type="molecule type" value="Genomic_DNA"/>
</dbReference>
<evidence type="ECO:0000256" key="1">
    <source>
        <dbReference type="SAM" id="SignalP"/>
    </source>
</evidence>
<proteinExistence type="predicted"/>
<evidence type="ECO:0000313" key="3">
    <source>
        <dbReference type="EMBL" id="KZP25195.1"/>
    </source>
</evidence>
<keyword evidence="1" id="KW-0732">Signal</keyword>
<feature type="chain" id="PRO_5007997356" evidence="1">
    <location>
        <begin position="20"/>
        <end position="190"/>
    </location>
</feature>
<organism evidence="2 4">
    <name type="scientific">Athelia psychrophila</name>
    <dbReference type="NCBI Taxonomy" id="1759441"/>
    <lineage>
        <taxon>Eukaryota</taxon>
        <taxon>Fungi</taxon>
        <taxon>Dikarya</taxon>
        <taxon>Basidiomycota</taxon>
        <taxon>Agaricomycotina</taxon>
        <taxon>Agaricomycetes</taxon>
        <taxon>Agaricomycetidae</taxon>
        <taxon>Atheliales</taxon>
        <taxon>Atheliaceae</taxon>
        <taxon>Athelia</taxon>
    </lineage>
</organism>
<feature type="signal peptide" evidence="1">
    <location>
        <begin position="1"/>
        <end position="19"/>
    </location>
</feature>